<dbReference type="STRING" id="559304.G8YHQ5"/>
<gene>
    <name evidence="5" type="primary">Piso0_003294</name>
    <name evidence="4" type="ORF">GNLVRS01_PISO0G09158g</name>
    <name evidence="5" type="ORF">GNLVRS01_PISO0H09159g</name>
</gene>
<dbReference type="SMART" id="SM00916">
    <property type="entry name" value="L51_S25_CI-B8"/>
    <property type="match status" value="1"/>
</dbReference>
<evidence type="ECO:0000256" key="1">
    <source>
        <dbReference type="ARBA" id="ARBA00004173"/>
    </source>
</evidence>
<dbReference type="InterPro" id="IPR036249">
    <property type="entry name" value="Thioredoxin-like_sf"/>
</dbReference>
<dbReference type="GO" id="GO:0005739">
    <property type="term" value="C:mitochondrion"/>
    <property type="evidence" value="ECO:0007669"/>
    <property type="project" value="UniProtKB-SubCell"/>
</dbReference>
<sequence>MSQKAKGSAAMFKNLPKSRILKQITRLNNISGSPETAYKFNPKYTKFEVYLIKNSVLGSAIGLRKFWRQRLPTFKFHNENVDFVFKRIVTQTKEDLAKCPTKIVIHDSTGSKNEIDCSNETVDGIFEKVVKATEASPVPSDQIDSIPVPPQYQH</sequence>
<protein>
    <submittedName>
        <fullName evidence="5">Piso0_003294 protein</fullName>
    </submittedName>
</protein>
<dbReference type="Pfam" id="PF05047">
    <property type="entry name" value="L51_S25_CI-B8"/>
    <property type="match status" value="1"/>
</dbReference>
<dbReference type="AlphaFoldDB" id="G8YHQ5"/>
<dbReference type="FunCoup" id="G8YHQ5">
    <property type="interactions" value="176"/>
</dbReference>
<keyword evidence="2" id="KW-0496">Mitochondrion</keyword>
<dbReference type="InterPro" id="IPR007741">
    <property type="entry name" value="Ribosomal_mL43/mS25/NADH_DH"/>
</dbReference>
<feature type="domain" description="Ribosomal protein/NADH dehydrogenase" evidence="3">
    <location>
        <begin position="55"/>
        <end position="136"/>
    </location>
</feature>
<evidence type="ECO:0000256" key="2">
    <source>
        <dbReference type="ARBA" id="ARBA00023128"/>
    </source>
</evidence>
<reference evidence="5" key="1">
    <citation type="submission" date="2011-10" db="EMBL/GenBank/DDBJ databases">
        <authorList>
            <person name="Genoscope - CEA"/>
        </authorList>
    </citation>
    <scope>NUCLEOTIDE SEQUENCE</scope>
</reference>
<organism evidence="5 6">
    <name type="scientific">Pichia sorbitophila (strain ATCC MYA-4447 / BCRC 22081 / CBS 7064 / NBRC 10061 / NRRL Y-12695)</name>
    <name type="common">Hybrid yeast</name>
    <dbReference type="NCBI Taxonomy" id="559304"/>
    <lineage>
        <taxon>Eukaryota</taxon>
        <taxon>Fungi</taxon>
        <taxon>Dikarya</taxon>
        <taxon>Ascomycota</taxon>
        <taxon>Saccharomycotina</taxon>
        <taxon>Pichiomycetes</taxon>
        <taxon>Debaryomycetaceae</taxon>
        <taxon>Millerozyma</taxon>
    </lineage>
</organism>
<keyword evidence="6" id="KW-1185">Reference proteome</keyword>
<dbReference type="HOGENOM" id="CLU_141769_0_0_1"/>
<dbReference type="EMBL" id="FO082053">
    <property type="protein sequence ID" value="CCE80192.1"/>
    <property type="molecule type" value="Genomic_DNA"/>
</dbReference>
<evidence type="ECO:0000313" key="5">
    <source>
        <dbReference type="EMBL" id="CCE80957.1"/>
    </source>
</evidence>
<evidence type="ECO:0000259" key="3">
    <source>
        <dbReference type="SMART" id="SM00916"/>
    </source>
</evidence>
<dbReference type="Proteomes" id="UP000005222">
    <property type="component" value="Chromosome G"/>
</dbReference>
<name>G8YHQ5_PICSO</name>
<accession>G8YHQ5</accession>
<dbReference type="SUPFAM" id="SSF52833">
    <property type="entry name" value="Thioredoxin-like"/>
    <property type="match status" value="1"/>
</dbReference>
<dbReference type="InParanoid" id="G8YHQ5"/>
<proteinExistence type="predicted"/>
<dbReference type="EMBL" id="FO082052">
    <property type="protein sequence ID" value="CCE80957.1"/>
    <property type="molecule type" value="Genomic_DNA"/>
</dbReference>
<comment type="subcellular location">
    <subcellularLocation>
        <location evidence="1">Mitochondrion</location>
    </subcellularLocation>
</comment>
<evidence type="ECO:0000313" key="6">
    <source>
        <dbReference type="Proteomes" id="UP000005222"/>
    </source>
</evidence>
<evidence type="ECO:0000313" key="4">
    <source>
        <dbReference type="EMBL" id="CCE80192.1"/>
    </source>
</evidence>
<dbReference type="OrthoDB" id="1696305at2759"/>
<reference evidence="6" key="2">
    <citation type="journal article" date="2012" name="G3 (Bethesda)">
        <title>Pichia sorbitophila, an interspecies yeast hybrid reveals early steps of genome resolution following polyploidization.</title>
        <authorList>
            <person name="Leh Louis V."/>
            <person name="Despons L."/>
            <person name="Friedrich A."/>
            <person name="Martin T."/>
            <person name="Durrens P."/>
            <person name="Casaregola S."/>
            <person name="Neuveglise C."/>
            <person name="Fairhead C."/>
            <person name="Marck C."/>
            <person name="Cruz J.A."/>
            <person name="Straub M.L."/>
            <person name="Kugler V."/>
            <person name="Sacerdot C."/>
            <person name="Uzunov Z."/>
            <person name="Thierry A."/>
            <person name="Weiss S."/>
            <person name="Bleykasten C."/>
            <person name="De Montigny J."/>
            <person name="Jacques N."/>
            <person name="Jung P."/>
            <person name="Lemaire M."/>
            <person name="Mallet S."/>
            <person name="Morel G."/>
            <person name="Richard G.F."/>
            <person name="Sarkar A."/>
            <person name="Savel G."/>
            <person name="Schacherer J."/>
            <person name="Seret M.L."/>
            <person name="Talla E."/>
            <person name="Samson G."/>
            <person name="Jubin C."/>
            <person name="Poulain J."/>
            <person name="Vacherie B."/>
            <person name="Barbe V."/>
            <person name="Pelletier E."/>
            <person name="Sherman D.J."/>
            <person name="Westhof E."/>
            <person name="Weissenbach J."/>
            <person name="Baret P.V."/>
            <person name="Wincker P."/>
            <person name="Gaillardin C."/>
            <person name="Dujon B."/>
            <person name="Souciet J.L."/>
        </authorList>
    </citation>
    <scope>NUCLEOTIDE SEQUENCE [LARGE SCALE GENOMIC DNA]</scope>
    <source>
        <strain evidence="6">ATCC MYA-4447 / BCRC 22081 / CBS 7064 / NBRC 10061 / NRRL Y-12695</strain>
    </source>
</reference>
<dbReference type="Proteomes" id="UP000005222">
    <property type="component" value="Chromosome H"/>
</dbReference>
<dbReference type="eggNOG" id="ENOG502S1AY">
    <property type="taxonomic scope" value="Eukaryota"/>
</dbReference>